<organism evidence="3 4">
    <name type="scientific">Sporolactobacillus terrae</name>
    <dbReference type="NCBI Taxonomy" id="269673"/>
    <lineage>
        <taxon>Bacteria</taxon>
        <taxon>Bacillati</taxon>
        <taxon>Bacillota</taxon>
        <taxon>Bacilli</taxon>
        <taxon>Bacillales</taxon>
        <taxon>Sporolactobacillaceae</taxon>
        <taxon>Sporolactobacillus</taxon>
    </lineage>
</organism>
<dbReference type="InterPro" id="IPR006976">
    <property type="entry name" value="VanZ-like"/>
</dbReference>
<evidence type="ECO:0000256" key="1">
    <source>
        <dbReference type="SAM" id="Phobius"/>
    </source>
</evidence>
<accession>A0ABX5Q5I7</accession>
<dbReference type="Proteomes" id="UP000285882">
    <property type="component" value="Chromosome"/>
</dbReference>
<dbReference type="Pfam" id="PF04892">
    <property type="entry name" value="VanZ"/>
    <property type="match status" value="1"/>
</dbReference>
<sequence length="181" mass="21233">MLKNRKAFFFWLVLILVIIGLIYKGSSTPYAEQDLQPFLKAHFQWTAETFPHVDFYYSGQHVTSDDPYALFEFVFRKASHVAEYCLLTFMLINLFMTTVMPRLLCYLCGPAISLCYAMFDEWHQTFVPGRTGHLIDTFTFDFSGMVLAMVIVFLLDVYYYLFYTGSHQPQRTTHFGQSQRE</sequence>
<protein>
    <recommendedName>
        <fullName evidence="2">VanZ-like domain-containing protein</fullName>
    </recommendedName>
</protein>
<dbReference type="NCBIfam" id="NF037970">
    <property type="entry name" value="vanZ_1"/>
    <property type="match status" value="1"/>
</dbReference>
<evidence type="ECO:0000313" key="4">
    <source>
        <dbReference type="Proteomes" id="UP000285882"/>
    </source>
</evidence>
<feature type="transmembrane region" description="Helical" evidence="1">
    <location>
        <begin position="7"/>
        <end position="23"/>
    </location>
</feature>
<keyword evidence="1" id="KW-0812">Transmembrane</keyword>
<keyword evidence="1" id="KW-0472">Membrane</keyword>
<feature type="transmembrane region" description="Helical" evidence="1">
    <location>
        <begin position="139"/>
        <end position="161"/>
    </location>
</feature>
<reference evidence="3 4" key="1">
    <citation type="submission" date="2018-01" db="EMBL/GenBank/DDBJ databases">
        <title>Complete genome sequencing of Sporolactobacillus terrae DLG3.</title>
        <authorList>
            <person name="Nam Y.-D."/>
            <person name="Kang J."/>
            <person name="Chung W.-H."/>
        </authorList>
    </citation>
    <scope>NUCLEOTIDE SEQUENCE [LARGE SCALE GENOMIC DNA]</scope>
    <source>
        <strain evidence="3 4">DLG3</strain>
    </source>
</reference>
<feature type="domain" description="VanZ-like" evidence="2">
    <location>
        <begin position="12"/>
        <end position="155"/>
    </location>
</feature>
<gene>
    <name evidence="3" type="ORF">C0674_04380</name>
</gene>
<feature type="transmembrane region" description="Helical" evidence="1">
    <location>
        <begin position="78"/>
        <end position="96"/>
    </location>
</feature>
<name>A0ABX5Q5I7_9BACL</name>
<dbReference type="RefSeq" id="WP_051578066.1">
    <property type="nucleotide sequence ID" value="NZ_CP025688.1"/>
</dbReference>
<dbReference type="EMBL" id="CP025688">
    <property type="protein sequence ID" value="QAA21911.1"/>
    <property type="molecule type" value="Genomic_DNA"/>
</dbReference>
<feature type="transmembrane region" description="Helical" evidence="1">
    <location>
        <begin position="103"/>
        <end position="119"/>
    </location>
</feature>
<keyword evidence="4" id="KW-1185">Reference proteome</keyword>
<proteinExistence type="predicted"/>
<keyword evidence="1" id="KW-1133">Transmembrane helix</keyword>
<evidence type="ECO:0000259" key="2">
    <source>
        <dbReference type="Pfam" id="PF04892"/>
    </source>
</evidence>
<evidence type="ECO:0000313" key="3">
    <source>
        <dbReference type="EMBL" id="QAA21911.1"/>
    </source>
</evidence>